<dbReference type="PANTHER" id="PTHR12320:SF83">
    <property type="entry name" value="PROTEIN PHOSPHATASE 2C 55-RELATED"/>
    <property type="match status" value="1"/>
</dbReference>
<evidence type="ECO:0000313" key="13">
    <source>
        <dbReference type="EMBL" id="VVA93410.1"/>
    </source>
</evidence>
<comment type="catalytic activity">
    <reaction evidence="10 11">
        <text>O-phospho-L-threonyl-[protein] + H2O = L-threonyl-[protein] + phosphate</text>
        <dbReference type="Rhea" id="RHEA:47004"/>
        <dbReference type="Rhea" id="RHEA-COMP:11060"/>
        <dbReference type="Rhea" id="RHEA-COMP:11605"/>
        <dbReference type="ChEBI" id="CHEBI:15377"/>
        <dbReference type="ChEBI" id="CHEBI:30013"/>
        <dbReference type="ChEBI" id="CHEBI:43474"/>
        <dbReference type="ChEBI" id="CHEBI:61977"/>
        <dbReference type="EC" id="3.1.3.16"/>
    </reaction>
</comment>
<keyword evidence="6 11" id="KW-0460">Magnesium</keyword>
<dbReference type="InterPro" id="IPR039123">
    <property type="entry name" value="PPTC7"/>
</dbReference>
<comment type="cofactor">
    <cofactor evidence="2 11">
        <name>Mg(2+)</name>
        <dbReference type="ChEBI" id="CHEBI:18420"/>
    </cofactor>
</comment>
<dbReference type="FunFam" id="3.60.40.10:FF:000138">
    <property type="entry name" value="5-azacytidine resistance protein azr1"/>
    <property type="match status" value="1"/>
</dbReference>
<evidence type="ECO:0000256" key="3">
    <source>
        <dbReference type="ARBA" id="ARBA00006702"/>
    </source>
</evidence>
<dbReference type="SMART" id="SM00331">
    <property type="entry name" value="PP2C_SIG"/>
    <property type="match status" value="1"/>
</dbReference>
<accession>A0A565AWD0</accession>
<dbReference type="InterPro" id="IPR001932">
    <property type="entry name" value="PPM-type_phosphatase-like_dom"/>
</dbReference>
<dbReference type="GO" id="GO:0009507">
    <property type="term" value="C:chloroplast"/>
    <property type="evidence" value="ECO:0007669"/>
    <property type="project" value="TreeGrafter"/>
</dbReference>
<dbReference type="AlphaFoldDB" id="A0A565AWD0"/>
<evidence type="ECO:0000256" key="8">
    <source>
        <dbReference type="ARBA" id="ARBA00023211"/>
    </source>
</evidence>
<name>A0A565AWD0_9BRAS</name>
<evidence type="ECO:0000256" key="4">
    <source>
        <dbReference type="ARBA" id="ARBA00022723"/>
    </source>
</evidence>
<dbReference type="GO" id="GO:0046872">
    <property type="term" value="F:metal ion binding"/>
    <property type="evidence" value="ECO:0007669"/>
    <property type="project" value="UniProtKB-UniRule"/>
</dbReference>
<protein>
    <recommendedName>
        <fullName evidence="11">Protein phosphatase</fullName>
        <ecNumber evidence="11">3.1.3.16</ecNumber>
    </recommendedName>
</protein>
<dbReference type="PANTHER" id="PTHR12320">
    <property type="entry name" value="PROTEIN PHOSPHATASE 2C"/>
    <property type="match status" value="1"/>
</dbReference>
<dbReference type="SUPFAM" id="SSF81606">
    <property type="entry name" value="PP2C-like"/>
    <property type="match status" value="1"/>
</dbReference>
<dbReference type="GO" id="GO:0004722">
    <property type="term" value="F:protein serine/threonine phosphatase activity"/>
    <property type="evidence" value="ECO:0007669"/>
    <property type="project" value="UniProtKB-EC"/>
</dbReference>
<dbReference type="EC" id="3.1.3.16" evidence="11"/>
<keyword evidence="8 11" id="KW-0464">Manganese</keyword>
<keyword evidence="4 11" id="KW-0479">Metal-binding</keyword>
<evidence type="ECO:0000256" key="5">
    <source>
        <dbReference type="ARBA" id="ARBA00022801"/>
    </source>
</evidence>
<evidence type="ECO:0000256" key="9">
    <source>
        <dbReference type="ARBA" id="ARBA00047761"/>
    </source>
</evidence>
<comment type="catalytic activity">
    <reaction evidence="9 11">
        <text>O-phospho-L-seryl-[protein] + H2O = L-seryl-[protein] + phosphate</text>
        <dbReference type="Rhea" id="RHEA:20629"/>
        <dbReference type="Rhea" id="RHEA-COMP:9863"/>
        <dbReference type="Rhea" id="RHEA-COMP:11604"/>
        <dbReference type="ChEBI" id="CHEBI:15377"/>
        <dbReference type="ChEBI" id="CHEBI:29999"/>
        <dbReference type="ChEBI" id="CHEBI:43474"/>
        <dbReference type="ChEBI" id="CHEBI:83421"/>
        <dbReference type="EC" id="3.1.3.16"/>
    </reaction>
</comment>
<dbReference type="Gene3D" id="3.60.40.10">
    <property type="entry name" value="PPM-type phosphatase domain"/>
    <property type="match status" value="2"/>
</dbReference>
<dbReference type="PROSITE" id="PS51257">
    <property type="entry name" value="PROKAR_LIPOPROTEIN"/>
    <property type="match status" value="1"/>
</dbReference>
<reference evidence="13" key="1">
    <citation type="submission" date="2019-07" db="EMBL/GenBank/DDBJ databases">
        <authorList>
            <person name="Dittberner H."/>
        </authorList>
    </citation>
    <scope>NUCLEOTIDE SEQUENCE [LARGE SCALE GENOMIC DNA]</scope>
</reference>
<dbReference type="PROSITE" id="PS51746">
    <property type="entry name" value="PPM_2"/>
    <property type="match status" value="1"/>
</dbReference>
<gene>
    <name evidence="13" type="ORF">ANE_LOCUS3855</name>
</gene>
<evidence type="ECO:0000256" key="2">
    <source>
        <dbReference type="ARBA" id="ARBA00001946"/>
    </source>
</evidence>
<evidence type="ECO:0000256" key="7">
    <source>
        <dbReference type="ARBA" id="ARBA00022912"/>
    </source>
</evidence>
<sequence length="473" mass="50340">MLPVKEGLQRQVKVLIGIGNLGFGGCHRGFHSRLTNPNGFLEPASSDLLLVNERRNLSVVGAVSRTFSVPSVSGPAFQVCGYHIDLLLSGSGVASSVSGKSMAACGSKSLFVDPRVSKRYAGMVYGDGSPPSRGRISMRLRGRDHREGSSTTYGYFAYRAVKRWIALNPQSGGWGFRGLHSSLLNQYSAGNAPDVSFDNSVTEEQVRDSLDPVAAKLSAKPLKLVSGSCYLPHPDKEETGGEDAHFICAEEQALGVADGVGGWAELGIDAGFYSRELMSNSVSAIQDEPKGSIDPARVLEKAHTSTKSKGSSTACIIALTDQGLHAINLGDSGFIVVREGHTVFRSPVQQHDFNFTYQLESGSNGDLPSSGQVFTVAVAPGDVIIAGTDGLFDNLYNNEITAVVVHAVRAGIDPQVTAQKIAALARQRAQDKNRQTPFSTAAQDAGFRYYGGKLDDITVVVSYVAASKAEEKH</sequence>
<dbReference type="EMBL" id="CABITT030000001">
    <property type="protein sequence ID" value="VVA93410.1"/>
    <property type="molecule type" value="Genomic_DNA"/>
</dbReference>
<evidence type="ECO:0000256" key="10">
    <source>
        <dbReference type="ARBA" id="ARBA00048336"/>
    </source>
</evidence>
<evidence type="ECO:0000256" key="11">
    <source>
        <dbReference type="RuleBase" id="RU366020"/>
    </source>
</evidence>
<keyword evidence="14" id="KW-1185">Reference proteome</keyword>
<evidence type="ECO:0000259" key="12">
    <source>
        <dbReference type="PROSITE" id="PS51746"/>
    </source>
</evidence>
<evidence type="ECO:0000313" key="14">
    <source>
        <dbReference type="Proteomes" id="UP000489600"/>
    </source>
</evidence>
<dbReference type="Pfam" id="PF13672">
    <property type="entry name" value="PP2C_2"/>
    <property type="match status" value="1"/>
</dbReference>
<dbReference type="SMART" id="SM00332">
    <property type="entry name" value="PP2Cc"/>
    <property type="match status" value="1"/>
</dbReference>
<organism evidence="13 14">
    <name type="scientific">Arabis nemorensis</name>
    <dbReference type="NCBI Taxonomy" id="586526"/>
    <lineage>
        <taxon>Eukaryota</taxon>
        <taxon>Viridiplantae</taxon>
        <taxon>Streptophyta</taxon>
        <taxon>Embryophyta</taxon>
        <taxon>Tracheophyta</taxon>
        <taxon>Spermatophyta</taxon>
        <taxon>Magnoliopsida</taxon>
        <taxon>eudicotyledons</taxon>
        <taxon>Gunneridae</taxon>
        <taxon>Pentapetalae</taxon>
        <taxon>rosids</taxon>
        <taxon>malvids</taxon>
        <taxon>Brassicales</taxon>
        <taxon>Brassicaceae</taxon>
        <taxon>Arabideae</taxon>
        <taxon>Arabis</taxon>
    </lineage>
</organism>
<dbReference type="Proteomes" id="UP000489600">
    <property type="component" value="Unassembled WGS sequence"/>
</dbReference>
<keyword evidence="7 11" id="KW-0904">Protein phosphatase</keyword>
<evidence type="ECO:0000256" key="1">
    <source>
        <dbReference type="ARBA" id="ARBA00001936"/>
    </source>
</evidence>
<keyword evidence="5 11" id="KW-0378">Hydrolase</keyword>
<comment type="cofactor">
    <cofactor evidence="1 11">
        <name>Mn(2+)</name>
        <dbReference type="ChEBI" id="CHEBI:29035"/>
    </cofactor>
</comment>
<comment type="caution">
    <text evidence="13">The sequence shown here is derived from an EMBL/GenBank/DDBJ whole genome shotgun (WGS) entry which is preliminary data.</text>
</comment>
<proteinExistence type="inferred from homology"/>
<feature type="domain" description="PPM-type phosphatase" evidence="12">
    <location>
        <begin position="228"/>
        <end position="464"/>
    </location>
</feature>
<evidence type="ECO:0000256" key="6">
    <source>
        <dbReference type="ARBA" id="ARBA00022842"/>
    </source>
</evidence>
<comment type="similarity">
    <text evidence="3 11">Belongs to the PP2C family.</text>
</comment>
<dbReference type="OrthoDB" id="60843at2759"/>
<dbReference type="InterPro" id="IPR036457">
    <property type="entry name" value="PPM-type-like_dom_sf"/>
</dbReference>